<dbReference type="CDD" id="cd19543">
    <property type="entry name" value="DCL_NRPS"/>
    <property type="match status" value="3"/>
</dbReference>
<comment type="cofactor">
    <cofactor evidence="1">
        <name>pantetheine 4'-phosphate</name>
        <dbReference type="ChEBI" id="CHEBI:47942"/>
    </cofactor>
</comment>
<dbReference type="Pfam" id="PF00668">
    <property type="entry name" value="Condensation"/>
    <property type="match status" value="4"/>
</dbReference>
<dbReference type="InterPro" id="IPR000873">
    <property type="entry name" value="AMP-dep_synth/lig_dom"/>
</dbReference>
<gene>
    <name evidence="9" type="ORF">FB559_7345</name>
</gene>
<keyword evidence="3" id="KW-0596">Phosphopantetheine</keyword>
<dbReference type="GO" id="GO:0043041">
    <property type="term" value="P:amino acid activation for nonribosomal peptide biosynthetic process"/>
    <property type="evidence" value="ECO:0007669"/>
    <property type="project" value="TreeGrafter"/>
</dbReference>
<keyword evidence="6" id="KW-0045">Antibiotic biosynthesis</keyword>
<dbReference type="NCBIfam" id="TIGR01733">
    <property type="entry name" value="AA-adenyl-dom"/>
    <property type="match status" value="3"/>
</dbReference>
<dbReference type="Gene3D" id="3.30.559.30">
    <property type="entry name" value="Nonribosomal peptide synthetase, condensation domain"/>
    <property type="match status" value="4"/>
</dbReference>
<dbReference type="InterPro" id="IPR042099">
    <property type="entry name" value="ANL_N_sf"/>
</dbReference>
<dbReference type="Pfam" id="PF13193">
    <property type="entry name" value="AMP-binding_C"/>
    <property type="match status" value="3"/>
</dbReference>
<feature type="region of interest" description="Disordered" evidence="7">
    <location>
        <begin position="216"/>
        <end position="238"/>
    </location>
</feature>
<dbReference type="FunFam" id="3.40.50.980:FF:000002">
    <property type="entry name" value="Enterobactin synthetase component F"/>
    <property type="match status" value="1"/>
</dbReference>
<keyword evidence="10" id="KW-1185">Reference proteome</keyword>
<comment type="caution">
    <text evidence="9">The sequence shown here is derived from an EMBL/GenBank/DDBJ whole genome shotgun (WGS) entry which is preliminary data.</text>
</comment>
<dbReference type="NCBIfam" id="TIGR01720">
    <property type="entry name" value="NRPS-para261"/>
    <property type="match status" value="1"/>
</dbReference>
<evidence type="ECO:0000256" key="1">
    <source>
        <dbReference type="ARBA" id="ARBA00001957"/>
    </source>
</evidence>
<dbReference type="PROSITE" id="PS50075">
    <property type="entry name" value="CARRIER"/>
    <property type="match status" value="3"/>
</dbReference>
<accession>A0A543CWV2</accession>
<dbReference type="InterPro" id="IPR036736">
    <property type="entry name" value="ACP-like_sf"/>
</dbReference>
<comment type="similarity">
    <text evidence="2">Belongs to the ATP-dependent AMP-binding enzyme family.</text>
</comment>
<name>A0A543CWV2_9ACTN</name>
<dbReference type="GO" id="GO:0031177">
    <property type="term" value="F:phosphopantetheine binding"/>
    <property type="evidence" value="ECO:0007669"/>
    <property type="project" value="InterPro"/>
</dbReference>
<dbReference type="FunFam" id="3.40.50.12780:FF:000012">
    <property type="entry name" value="Non-ribosomal peptide synthetase"/>
    <property type="match status" value="2"/>
</dbReference>
<dbReference type="GO" id="GO:0008610">
    <property type="term" value="P:lipid biosynthetic process"/>
    <property type="evidence" value="ECO:0007669"/>
    <property type="project" value="UniProtKB-ARBA"/>
</dbReference>
<dbReference type="Gene3D" id="3.30.559.10">
    <property type="entry name" value="Chloramphenicol acetyltransferase-like domain"/>
    <property type="match status" value="4"/>
</dbReference>
<evidence type="ECO:0000313" key="9">
    <source>
        <dbReference type="EMBL" id="TQM01582.1"/>
    </source>
</evidence>
<feature type="domain" description="Carrier" evidence="8">
    <location>
        <begin position="2983"/>
        <end position="3057"/>
    </location>
</feature>
<dbReference type="OrthoDB" id="3671989at2"/>
<dbReference type="InterPro" id="IPR025110">
    <property type="entry name" value="AMP-bd_C"/>
</dbReference>
<evidence type="ECO:0000256" key="6">
    <source>
        <dbReference type="ARBA" id="ARBA00023194"/>
    </source>
</evidence>
<dbReference type="NCBIfam" id="NF003417">
    <property type="entry name" value="PRK04813.1"/>
    <property type="match status" value="3"/>
</dbReference>
<dbReference type="Proteomes" id="UP000316096">
    <property type="component" value="Unassembled WGS sequence"/>
</dbReference>
<dbReference type="InterPro" id="IPR023213">
    <property type="entry name" value="CAT-like_dom_sf"/>
</dbReference>
<dbReference type="PANTHER" id="PTHR45527">
    <property type="entry name" value="NONRIBOSOMAL PEPTIDE SYNTHETASE"/>
    <property type="match status" value="1"/>
</dbReference>
<dbReference type="Gene3D" id="3.40.50.12780">
    <property type="entry name" value="N-terminal domain of ligase-like"/>
    <property type="match status" value="1"/>
</dbReference>
<dbReference type="GO" id="GO:0017000">
    <property type="term" value="P:antibiotic biosynthetic process"/>
    <property type="evidence" value="ECO:0007669"/>
    <property type="project" value="UniProtKB-KW"/>
</dbReference>
<dbReference type="InterPro" id="IPR010060">
    <property type="entry name" value="NRPS_synth"/>
</dbReference>
<evidence type="ECO:0000256" key="2">
    <source>
        <dbReference type="ARBA" id="ARBA00006432"/>
    </source>
</evidence>
<dbReference type="SUPFAM" id="SSF56801">
    <property type="entry name" value="Acetyl-CoA synthetase-like"/>
    <property type="match status" value="3"/>
</dbReference>
<dbReference type="SMART" id="SM00823">
    <property type="entry name" value="PKS_PP"/>
    <property type="match status" value="3"/>
</dbReference>
<protein>
    <submittedName>
        <fullName evidence="9">Non-ribosomal peptide synthase protein (TIGR01720 family)/amino acid adenylation domain-containing protein</fullName>
    </submittedName>
</protein>
<sequence>MTERSEGTKQPGLQDVVPLSPLQEGLLFHALYDTDGPDIYTVQTGLDLEGDLDPALLRRSAQALLDRHANLRAAFRRTRTGATVAAIPRRAVLPWAEHDLSGLPETETAQIETARIEAADRGLRFATDRPPLLRMTLLRLAPERHRLLITHHHLLLDGWSTPLLVGELFRLYALDGRAGALPPVTPYRDYLEWLARWDRDAARDAWAKALSGLEEPTRVAPAEPPREPVVPASVTGGPPGDTTEALTALARTHGVTLNTLVQTAWAILLGHLTGRDDVVFGATVSGRPPELPGVESMIGLFINTVPVRIRLDPAEPLSGLLARVQDEQSALMEHQYLGLAEVQRAAGIGELFDTLTVFESYPSDEEDSVPGLRVSEGTDSDATHYPLVLVAEPGERLALELRYRDDVFDEATARTLLGRLTRTLTAMARTPGLPAGRLDPLDPAERRRILTEWRGSADGIARVTFPGRFDAVAARRPEATAVICEDVELTYAELAARSGALARRLTARGAGPGTLVAVALPRSVDLIVALVGVLRSGAAYLALDLDYPADRLAYMITDAAPVCAVTDAELPGGLPVVRLDGDGPQAEPVAPRVHDAAYVIYTSGSTGRPKGVVVTHEGIGKLIATQVERLGVGPDSRVLQFASPSFDLAFWELCQALLSGGTLVVTPAERRVPGPALTDYLAEHRITQLALPPSLLSALPDGCTLPYGASMLVGTEEVPGRLAERFAGGRRMFNAYGPTEASVNATLWECAPAGGPVPIGRPDPGVLAYVLDGGLRPVPPGIVGELYLGGEGLARGYLGRPGLTAERFVADPYGPPGTRVYRTGDLVRWTAEGVLEFAGRADHQVKVRGFRIELGEIETVVARHPEVRQAALVVREDTPGLRRIVAYAVTDTGADDLRAFTARELPAHMVPAAFVRLGALPVSVNGKLDRTALPAPDFTAEAANGRSPRTPRERVLCTVFAEVLGVPEVGIDDDFFALGGDSIVSIQLVGRARAAGLALTPRQIFQHRTPAALVPVAGVVAGEVVPADLSLVGLSAAEEREVAALGVDVEEILPLSPLQTGLFFHALLDDDVYTVQTVARLTGPVDAVRLRAAAQRLLDRNGNLRATFHQLGTGRAVSVVARGVALPWTEVDLPGLEEEFLGQEARRFDPASAPLLRMALIRGPDSTHLVLTCHHLLMDGWSRDPLLAELAALYDGAEPPRTRPYRDHLAWLSGRDLKAAEHAWRRALDGLGEPTLLAPPGAAGAHGTAELELPEMISGWLASLARERGLTLNTLVQAAWGLLLGRMTGRDDVVFGATVSGRPPELAGVESMIGLFINTVPVRVRMDPAEPVAALLARVQDEQAALMEHQYLGLADIQRAAGLGELFDTLLVFENYPDDGGADGGLSIADLEGRDATHYPLTLVAEPGERLQLALTHRGHVPDARDLLTRLGRILTAFATDPDGPVHGIDLLTGAERQRVLREWNDTDHEVPATTVPELFRAQVARTPDALALVFEDLELTYRELDACVARLAGVLAAHGAGPEKVVALALPRSADLVVAVLAVHRAGAAYLPLDLEHPERRIAAMIEDAGPVVVVTPEWLAASGGYTEPVAAGPRDPAYVIYTSGSTGRPKGVVVPHEGIVNRLLWMQDRYGLTAGDRVLQKTPAGFDVSVWEFLWPLTTGAALVVARPDGHRDPAYLARLITERRVTTAHFVPSMLTAFLAEPSAAGCTGLRRVLCSGEALPARVAERFREVLGAELHNLYGPTEASVDVTSWQVTEPGPVPIGVPVWNTRLLVLDARLRPVPPGVAGELYLAGAQLARGYLGRPDLTAERFVADPYGAPGERMYRTGDLVRWTGRGVMEFLGRTDGQIKIRGLRVELGEIETVLGRYVRQVAVVLRDGGPVGAHLVAHVVTGGDLDELRAAAARELPAHMVPSAFVRLDALPLTVNGKLDRAALPAPDFAAAAGSRPPRTPREELFCELFAEVLALPEVGADDDFFTLGGDSIVSIRLVGRARAAGLTITPRQVFQGRTPAALAVSAAAVAETATAALPGLTDAETRELADLDVEEVLPLSPLQAGLLFHAAFDADGPDLYTVQMVFDLYGPVDAARLRGAGQALLRRHPNLRAAFRHLGSGRPVAVVASRVVLPWAEADLSGLGAEAFGEAWDRCLAEEGRRFDPAAAPLLRMLLVRTGPDTYRLVLTHQHLLLDGWSRGPLIGELSALYDGGPLPPAAPYRDFLAWLAAQDAKESEAAWAQALAGVDEATRLVPADPSRAPLVPDVVEHELPPALTARLTALARTSGVTVNTLVQAAWGIVLGRLTGRGDVVFGATVSGRPAALPGVESMIGLFINTVPVRIRLDPAEPLSGLLTRVLDEQSALLDHQHLGLADIQRAAGVGELFDTLLIFENYPVDEDGPAEPGVLRPVEAGGRDATHYPLTWAVDPGERLRLTLEHRPDLVDGRAAGRLVAAMTRVLTAMAADPALPVGRIDLLGPDELHAILASWNGGPADLPEVTVAELFEAQATSTPDATAVVCGDVRWTFAELNARANRLARSLVARGAGPERVVALSLPRSAEMIMAILAVLKTGAAYLPLDPAYPPARLAAMIEDAAPVLVLAETRASSGDERNLTDADRIAPALPGHPAYVIYTSGSTGTPKGVVVTHRNLVHLFHSHRTDLYEPARAATGRRHLAVGHAWSFSFDASWQPQAWLLDGHAVHVVTEEVQRDPESLVALIHDEGLDFLELTPSHFAQLAAAGLMDGGRCPLAVVGVGGEAVPPSFWTELAALPGTEAYNLYGPTEATVDALIARVGDSDRPLVGRPVHGGRAYVLDGALRHVPPGVPGELYLAGSGLARGYLGRPGPTAERFAADPYGPPGSRMYRTGDLARWTEDGRLDYLGRADSQVKIRGFRVEPGEVESVLARHPQVTQAAVAVREDRPGVRLLAAYAVGAADLTELRAYAARSLPGHMVPSAFVALDRLPVLANGKLDRTALPVPDPSASPAGRAPRDDRERALCALVAEVLGVHEPSIDDDFFALGGDSIIAMRLVSRARAAGLRVTPRQVFQHRTVAALAPVATASDPAADATDDGPGTVPLTPVMHWLREIGGPLGGFNQSAVVQVPASLGWDRLLIALQALVDRHAMLRSRLLRTGDWSLEVLATSRAADWTTRVDVRGLDAGGLWDAVASQARTAQAALDPDAGAMVRAVWFDAGDAEPGRLLLMVHHLVVDGVSWRILLPDLAAAWADAGGPVALPRPGTSFRRWATALTARAASRSAELPLWRDLLAKGEPLPLDRPLDPVRDVAATLDEVTVGLPPALTEPLLTRVPVALGASVNDVLLGGLGLAVADWRRRRGRPAGSVLVALEGHGREEQVAGDVDLSATVGWFTNVFPVCLDVTGLDLDEAFRGGPAAASAVRRVRAHLETLPDNGMGYGLLRRLNPDTAPELAALPEPQIEFNYMGRFDFPEAADWEFAPEAEAADNGADDAMPETYALVVNAQTEDRPAGPELSASWAWPRAVLTTPAVQDLAETWFRALRALVLHTTEENTA</sequence>
<dbReference type="InterPro" id="IPR020845">
    <property type="entry name" value="AMP-binding_CS"/>
</dbReference>
<evidence type="ECO:0000256" key="5">
    <source>
        <dbReference type="ARBA" id="ARBA00022737"/>
    </source>
</evidence>
<dbReference type="PROSITE" id="PS00012">
    <property type="entry name" value="PHOSPHOPANTETHEINE"/>
    <property type="match status" value="3"/>
</dbReference>
<dbReference type="EMBL" id="VFOZ01000001">
    <property type="protein sequence ID" value="TQM01582.1"/>
    <property type="molecule type" value="Genomic_DNA"/>
</dbReference>
<evidence type="ECO:0000259" key="8">
    <source>
        <dbReference type="PROSITE" id="PS50075"/>
    </source>
</evidence>
<keyword evidence="5" id="KW-0677">Repeat</keyword>
<dbReference type="Gene3D" id="3.30.300.30">
    <property type="match status" value="3"/>
</dbReference>
<feature type="domain" description="Carrier" evidence="8">
    <location>
        <begin position="947"/>
        <end position="1021"/>
    </location>
</feature>
<evidence type="ECO:0000256" key="7">
    <source>
        <dbReference type="SAM" id="MobiDB-lite"/>
    </source>
</evidence>
<dbReference type="SUPFAM" id="SSF52777">
    <property type="entry name" value="CoA-dependent acyltransferases"/>
    <property type="match status" value="8"/>
</dbReference>
<reference evidence="9 10" key="1">
    <citation type="submission" date="2019-06" db="EMBL/GenBank/DDBJ databases">
        <title>Sequencing the genomes of 1000 actinobacteria strains.</title>
        <authorList>
            <person name="Klenk H.-P."/>
        </authorList>
    </citation>
    <scope>NUCLEOTIDE SEQUENCE [LARGE SCALE GENOMIC DNA]</scope>
    <source>
        <strain evidence="9 10">DSM 102200</strain>
    </source>
</reference>
<evidence type="ECO:0000256" key="4">
    <source>
        <dbReference type="ARBA" id="ARBA00022553"/>
    </source>
</evidence>
<dbReference type="InterPro" id="IPR001242">
    <property type="entry name" value="Condensation_dom"/>
</dbReference>
<dbReference type="FunFam" id="2.30.38.10:FF:000001">
    <property type="entry name" value="Non-ribosomal peptide synthetase PvdI"/>
    <property type="match status" value="3"/>
</dbReference>
<dbReference type="CDD" id="cd05930">
    <property type="entry name" value="A_NRPS"/>
    <property type="match status" value="1"/>
</dbReference>
<dbReference type="PANTHER" id="PTHR45527:SF1">
    <property type="entry name" value="FATTY ACID SYNTHASE"/>
    <property type="match status" value="1"/>
</dbReference>
<dbReference type="Pfam" id="PF00501">
    <property type="entry name" value="AMP-binding"/>
    <property type="match status" value="3"/>
</dbReference>
<dbReference type="SUPFAM" id="SSF47336">
    <property type="entry name" value="ACP-like"/>
    <property type="match status" value="3"/>
</dbReference>
<dbReference type="InterPro" id="IPR006162">
    <property type="entry name" value="Ppantetheine_attach_site"/>
</dbReference>
<dbReference type="CDD" id="cd17646">
    <property type="entry name" value="A_NRPS_AB3403-like"/>
    <property type="match status" value="1"/>
</dbReference>
<proteinExistence type="inferred from homology"/>
<dbReference type="Gene3D" id="1.10.1200.10">
    <property type="entry name" value="ACP-like"/>
    <property type="match status" value="3"/>
</dbReference>
<dbReference type="RefSeq" id="WP_141961398.1">
    <property type="nucleotide sequence ID" value="NZ_VFOZ01000001.1"/>
</dbReference>
<evidence type="ECO:0000256" key="3">
    <source>
        <dbReference type="ARBA" id="ARBA00022450"/>
    </source>
</evidence>
<dbReference type="InterPro" id="IPR020806">
    <property type="entry name" value="PKS_PP-bd"/>
</dbReference>
<organism evidence="9 10">
    <name type="scientific">Actinoallomurus bryophytorum</name>
    <dbReference type="NCBI Taxonomy" id="1490222"/>
    <lineage>
        <taxon>Bacteria</taxon>
        <taxon>Bacillati</taxon>
        <taxon>Actinomycetota</taxon>
        <taxon>Actinomycetes</taxon>
        <taxon>Streptosporangiales</taxon>
        <taxon>Thermomonosporaceae</taxon>
        <taxon>Actinoallomurus</taxon>
    </lineage>
</organism>
<dbReference type="GO" id="GO:0005829">
    <property type="term" value="C:cytosol"/>
    <property type="evidence" value="ECO:0007669"/>
    <property type="project" value="TreeGrafter"/>
</dbReference>
<dbReference type="Gene3D" id="2.30.38.10">
    <property type="entry name" value="Luciferase, Domain 3"/>
    <property type="match status" value="2"/>
</dbReference>
<dbReference type="Pfam" id="PF00550">
    <property type="entry name" value="PP-binding"/>
    <property type="match status" value="3"/>
</dbReference>
<dbReference type="GO" id="GO:0003824">
    <property type="term" value="F:catalytic activity"/>
    <property type="evidence" value="ECO:0007669"/>
    <property type="project" value="InterPro"/>
</dbReference>
<dbReference type="FunFam" id="3.30.300.30:FF:000010">
    <property type="entry name" value="Enterobactin synthetase component F"/>
    <property type="match status" value="2"/>
</dbReference>
<dbReference type="InterPro" id="IPR009081">
    <property type="entry name" value="PP-bd_ACP"/>
</dbReference>
<dbReference type="FunFam" id="1.10.1200.10:FF:000016">
    <property type="entry name" value="Non-ribosomal peptide synthase"/>
    <property type="match status" value="1"/>
</dbReference>
<dbReference type="Gene3D" id="3.40.50.980">
    <property type="match status" value="4"/>
</dbReference>
<dbReference type="InterPro" id="IPR010071">
    <property type="entry name" value="AA_adenyl_dom"/>
</dbReference>
<evidence type="ECO:0000313" key="10">
    <source>
        <dbReference type="Proteomes" id="UP000316096"/>
    </source>
</evidence>
<dbReference type="GO" id="GO:0044550">
    <property type="term" value="P:secondary metabolite biosynthetic process"/>
    <property type="evidence" value="ECO:0007669"/>
    <property type="project" value="UniProtKB-ARBA"/>
</dbReference>
<dbReference type="GO" id="GO:0072330">
    <property type="term" value="P:monocarboxylic acid biosynthetic process"/>
    <property type="evidence" value="ECO:0007669"/>
    <property type="project" value="UniProtKB-ARBA"/>
</dbReference>
<dbReference type="InterPro" id="IPR045851">
    <property type="entry name" value="AMP-bd_C_sf"/>
</dbReference>
<dbReference type="FunFam" id="1.10.1200.10:FF:000005">
    <property type="entry name" value="Nonribosomal peptide synthetase 1"/>
    <property type="match status" value="1"/>
</dbReference>
<keyword evidence="4" id="KW-0597">Phosphoprotein</keyword>
<dbReference type="PROSITE" id="PS00455">
    <property type="entry name" value="AMP_BINDING"/>
    <property type="match status" value="3"/>
</dbReference>
<feature type="domain" description="Carrier" evidence="8">
    <location>
        <begin position="1950"/>
        <end position="2024"/>
    </location>
</feature>